<organism evidence="11 12">
    <name type="scientific">Blyttiomyces helicus</name>
    <dbReference type="NCBI Taxonomy" id="388810"/>
    <lineage>
        <taxon>Eukaryota</taxon>
        <taxon>Fungi</taxon>
        <taxon>Fungi incertae sedis</taxon>
        <taxon>Chytridiomycota</taxon>
        <taxon>Chytridiomycota incertae sedis</taxon>
        <taxon>Chytridiomycetes</taxon>
        <taxon>Chytridiomycetes incertae sedis</taxon>
        <taxon>Blyttiomyces</taxon>
    </lineage>
</organism>
<protein>
    <recommendedName>
        <fullName evidence="6">DNA sliding clamp PCNA</fullName>
    </recommendedName>
</protein>
<evidence type="ECO:0000256" key="7">
    <source>
        <dbReference type="RuleBase" id="RU003671"/>
    </source>
</evidence>
<evidence type="ECO:0000256" key="4">
    <source>
        <dbReference type="ARBA" id="ARBA00023125"/>
    </source>
</evidence>
<dbReference type="Proteomes" id="UP000269721">
    <property type="component" value="Unassembled WGS sequence"/>
</dbReference>
<dbReference type="InterPro" id="IPR046938">
    <property type="entry name" value="DNA_clamp_sf"/>
</dbReference>
<gene>
    <name evidence="11" type="ORF">BDK51DRAFT_17366</name>
</gene>
<dbReference type="GO" id="GO:0030337">
    <property type="term" value="F:DNA polymerase processivity factor activity"/>
    <property type="evidence" value="ECO:0007669"/>
    <property type="project" value="InterPro"/>
</dbReference>
<evidence type="ECO:0000256" key="3">
    <source>
        <dbReference type="ARBA" id="ARBA00022705"/>
    </source>
</evidence>
<dbReference type="PROSITE" id="PS01251">
    <property type="entry name" value="PCNA_1"/>
    <property type="match status" value="1"/>
</dbReference>
<evidence type="ECO:0000256" key="5">
    <source>
        <dbReference type="ARBA" id="ARBA00023242"/>
    </source>
</evidence>
<feature type="region of interest" description="Disordered" evidence="8">
    <location>
        <begin position="178"/>
        <end position="204"/>
    </location>
</feature>
<dbReference type="PRINTS" id="PR00339">
    <property type="entry name" value="PCNACYCLIN"/>
</dbReference>
<evidence type="ECO:0000259" key="10">
    <source>
        <dbReference type="Pfam" id="PF02747"/>
    </source>
</evidence>
<keyword evidence="3 7" id="KW-0235">DNA replication</keyword>
<evidence type="ECO:0000256" key="6">
    <source>
        <dbReference type="RuleBase" id="RU000641"/>
    </source>
</evidence>
<dbReference type="AlphaFoldDB" id="A0A4P9WP76"/>
<evidence type="ECO:0000313" key="12">
    <source>
        <dbReference type="Proteomes" id="UP000269721"/>
    </source>
</evidence>
<evidence type="ECO:0000256" key="2">
    <source>
        <dbReference type="ARBA" id="ARBA00010462"/>
    </source>
</evidence>
<dbReference type="InterPro" id="IPR022648">
    <property type="entry name" value="Pr_cel_nuc_antig_N"/>
</dbReference>
<dbReference type="InterPro" id="IPR022659">
    <property type="entry name" value="Pr_cel_nuc_antig_CS"/>
</dbReference>
<feature type="domain" description="Proliferating cell nuclear antigen PCNA N-terminal" evidence="9">
    <location>
        <begin position="1"/>
        <end position="123"/>
    </location>
</feature>
<dbReference type="InterPro" id="IPR000730">
    <property type="entry name" value="Pr_cel_nuc_antig"/>
</dbReference>
<evidence type="ECO:0000256" key="1">
    <source>
        <dbReference type="ARBA" id="ARBA00004123"/>
    </source>
</evidence>
<dbReference type="HAMAP" id="MF_00317">
    <property type="entry name" value="DNApol_clamp_arch"/>
    <property type="match status" value="1"/>
</dbReference>
<dbReference type="GO" id="GO:0006298">
    <property type="term" value="P:mismatch repair"/>
    <property type="evidence" value="ECO:0007669"/>
    <property type="project" value="TreeGrafter"/>
</dbReference>
<dbReference type="CDD" id="cd00577">
    <property type="entry name" value="PCNA"/>
    <property type="match status" value="1"/>
</dbReference>
<proteinExistence type="inferred from homology"/>
<dbReference type="EMBL" id="KZ994403">
    <property type="protein sequence ID" value="RKO93030.1"/>
    <property type="molecule type" value="Genomic_DNA"/>
</dbReference>
<dbReference type="GO" id="GO:0003677">
    <property type="term" value="F:DNA binding"/>
    <property type="evidence" value="ECO:0007669"/>
    <property type="project" value="UniProtKB-KW"/>
</dbReference>
<dbReference type="InterPro" id="IPR022649">
    <property type="entry name" value="Pr_cel_nuc_antig_C"/>
</dbReference>
<dbReference type="NCBIfam" id="TIGR00590">
    <property type="entry name" value="pcna"/>
    <property type="match status" value="1"/>
</dbReference>
<dbReference type="FunFam" id="3.70.10.10:FF:000001">
    <property type="entry name" value="Proliferating cell nuclear antigen"/>
    <property type="match status" value="1"/>
</dbReference>
<sequence>MLEARLERASVLKKLLDAIKELVTDANFDCTDSGIALQAMDNSHVALVALLLRAQGFDHYRCDHSHSLGLSVKTLASIVKTAGNDDSLTIKSEEDGDVLNLIFASPDDKRVSEFDLKLMDIDAERLGIPETDYDAIIKLSSAEFARICRDLLILNESVTIDCQKEHIKFTAAGDTGSGSIKLMPGSSVDDERDEKDEKDKKKLSVPTQITTKQAVVLTFSLKYLASFAKATPLSETVTLMMSTDTPLVVEFKVDEVGYIRYYLAPKIDDA</sequence>
<dbReference type="SUPFAM" id="SSF55979">
    <property type="entry name" value="DNA clamp"/>
    <property type="match status" value="2"/>
</dbReference>
<dbReference type="OrthoDB" id="534348at2759"/>
<comment type="subcellular location">
    <subcellularLocation>
        <location evidence="1 6">Nucleus</location>
    </subcellularLocation>
</comment>
<dbReference type="Pfam" id="PF02747">
    <property type="entry name" value="PCNA_C"/>
    <property type="match status" value="1"/>
</dbReference>
<evidence type="ECO:0000313" key="11">
    <source>
        <dbReference type="EMBL" id="RKO93030.1"/>
    </source>
</evidence>
<keyword evidence="5 6" id="KW-0539">Nucleus</keyword>
<reference evidence="12" key="1">
    <citation type="journal article" date="2018" name="Nat. Microbiol.">
        <title>Leveraging single-cell genomics to expand the fungal tree of life.</title>
        <authorList>
            <person name="Ahrendt S.R."/>
            <person name="Quandt C.A."/>
            <person name="Ciobanu D."/>
            <person name="Clum A."/>
            <person name="Salamov A."/>
            <person name="Andreopoulos B."/>
            <person name="Cheng J.F."/>
            <person name="Woyke T."/>
            <person name="Pelin A."/>
            <person name="Henrissat B."/>
            <person name="Reynolds N.K."/>
            <person name="Benny G.L."/>
            <person name="Smith M.E."/>
            <person name="James T.Y."/>
            <person name="Grigoriev I.V."/>
        </authorList>
    </citation>
    <scope>NUCLEOTIDE SEQUENCE [LARGE SCALE GENOMIC DNA]</scope>
</reference>
<comment type="similarity">
    <text evidence="2 7">Belongs to the PCNA family.</text>
</comment>
<dbReference type="PANTHER" id="PTHR11352">
    <property type="entry name" value="PROLIFERATING CELL NUCLEAR ANTIGEN"/>
    <property type="match status" value="1"/>
</dbReference>
<accession>A0A4P9WP76</accession>
<keyword evidence="12" id="KW-1185">Reference proteome</keyword>
<keyword evidence="4 7" id="KW-0238">DNA-binding</keyword>
<dbReference type="Pfam" id="PF00705">
    <property type="entry name" value="PCNA_N"/>
    <property type="match status" value="1"/>
</dbReference>
<dbReference type="Gene3D" id="3.70.10.10">
    <property type="match status" value="1"/>
</dbReference>
<dbReference type="GO" id="GO:0019985">
    <property type="term" value="P:translesion synthesis"/>
    <property type="evidence" value="ECO:0007669"/>
    <property type="project" value="TreeGrafter"/>
</dbReference>
<dbReference type="PANTHER" id="PTHR11352:SF0">
    <property type="entry name" value="PROLIFERATING CELL NUCLEAR ANTIGEN"/>
    <property type="match status" value="1"/>
</dbReference>
<comment type="function">
    <text evidence="6">This protein is an auxiliary protein of DNA polymerase delta and is involved in the control of eukaryotic DNA replication by increasing the polymerase's processivity during elongation of the leading strand.</text>
</comment>
<dbReference type="GO" id="GO:0006275">
    <property type="term" value="P:regulation of DNA replication"/>
    <property type="evidence" value="ECO:0007669"/>
    <property type="project" value="InterPro"/>
</dbReference>
<dbReference type="GO" id="GO:0043626">
    <property type="term" value="C:PCNA complex"/>
    <property type="evidence" value="ECO:0007669"/>
    <property type="project" value="TreeGrafter"/>
</dbReference>
<evidence type="ECO:0000256" key="8">
    <source>
        <dbReference type="SAM" id="MobiDB-lite"/>
    </source>
</evidence>
<feature type="domain" description="Proliferating cell nuclear antigen PCNA C-terminal" evidence="10">
    <location>
        <begin position="127"/>
        <end position="266"/>
    </location>
</feature>
<evidence type="ECO:0000259" key="9">
    <source>
        <dbReference type="Pfam" id="PF00705"/>
    </source>
</evidence>
<name>A0A4P9WP76_9FUNG</name>
<dbReference type="GO" id="GO:0006272">
    <property type="term" value="P:leading strand elongation"/>
    <property type="evidence" value="ECO:0007669"/>
    <property type="project" value="TreeGrafter"/>
</dbReference>